<keyword evidence="4" id="KW-1133">Transmembrane helix</keyword>
<keyword evidence="2" id="KW-0812">Transmembrane</keyword>
<comment type="subcellular location">
    <subcellularLocation>
        <location evidence="1">Membrane</location>
    </subcellularLocation>
</comment>
<dbReference type="GO" id="GO:0007009">
    <property type="term" value="P:plasma membrane organization"/>
    <property type="evidence" value="ECO:0007669"/>
    <property type="project" value="TreeGrafter"/>
</dbReference>
<sequence length="278" mass="32742">MTCQKKYYNLYFDLLILISNFNLPSEDLNRNFIHSISLDDSLRRENLVVNYDPDLDLDYLDWWSKYFTSVASENENKKKSSDKEDTSEEEADLEMTVPRKKRRERRGSFVSLKQKISMQNEIKRKNTDRKQIQKIQVFDCELEKKFTLNETIDRFSLIIGKNRPVVQQDGIQCLFKGKFMLYDEKNLSEDVAQYLSMNGGFLKRMPPNLPVKLKVHLYIVKVSIVNPIHLIGKFEPFICIQNGDNQIEEKFKNDSIEPLIGKINDRLLRSLSLNRAKE</sequence>
<evidence type="ECO:0000313" key="7">
    <source>
        <dbReference type="EMBL" id="RMZ95737.1"/>
    </source>
</evidence>
<keyword evidence="3" id="KW-0677">Repeat</keyword>
<organism evidence="7 8">
    <name type="scientific">Brachionus plicatilis</name>
    <name type="common">Marine rotifer</name>
    <name type="synonym">Brachionus muelleri</name>
    <dbReference type="NCBI Taxonomy" id="10195"/>
    <lineage>
        <taxon>Eukaryota</taxon>
        <taxon>Metazoa</taxon>
        <taxon>Spiralia</taxon>
        <taxon>Gnathifera</taxon>
        <taxon>Rotifera</taxon>
        <taxon>Eurotatoria</taxon>
        <taxon>Monogononta</taxon>
        <taxon>Pseudotrocha</taxon>
        <taxon>Ploima</taxon>
        <taxon>Brachionidae</taxon>
        <taxon>Brachionus</taxon>
    </lineage>
</organism>
<dbReference type="AlphaFoldDB" id="A0A3M7PAI8"/>
<evidence type="ECO:0000256" key="3">
    <source>
        <dbReference type="ARBA" id="ARBA00022737"/>
    </source>
</evidence>
<dbReference type="EMBL" id="REGN01012345">
    <property type="protein sequence ID" value="RMZ95737.1"/>
    <property type="molecule type" value="Genomic_DNA"/>
</dbReference>
<comment type="caution">
    <text evidence="7">The sequence shown here is derived from an EMBL/GenBank/DDBJ whole genome shotgun (WGS) entry which is preliminary data.</text>
</comment>
<proteinExistence type="predicted"/>
<name>A0A3M7PAI8_BRAPC</name>
<feature type="compositionally biased region" description="Basic and acidic residues" evidence="6">
    <location>
        <begin position="74"/>
        <end position="84"/>
    </location>
</feature>
<evidence type="ECO:0000256" key="1">
    <source>
        <dbReference type="ARBA" id="ARBA00004370"/>
    </source>
</evidence>
<evidence type="ECO:0000256" key="2">
    <source>
        <dbReference type="ARBA" id="ARBA00022692"/>
    </source>
</evidence>
<evidence type="ECO:0000256" key="4">
    <source>
        <dbReference type="ARBA" id="ARBA00022989"/>
    </source>
</evidence>
<keyword evidence="5" id="KW-0472">Membrane</keyword>
<feature type="region of interest" description="Disordered" evidence="6">
    <location>
        <begin position="74"/>
        <end position="106"/>
    </location>
</feature>
<gene>
    <name evidence="7" type="ORF">BpHYR1_007097</name>
</gene>
<accession>A0A3M7PAI8</accession>
<evidence type="ECO:0000313" key="8">
    <source>
        <dbReference type="Proteomes" id="UP000276133"/>
    </source>
</evidence>
<evidence type="ECO:0000256" key="5">
    <source>
        <dbReference type="ARBA" id="ARBA00023136"/>
    </source>
</evidence>
<dbReference type="OrthoDB" id="270970at2759"/>
<reference evidence="7 8" key="1">
    <citation type="journal article" date="2018" name="Sci. Rep.">
        <title>Genomic signatures of local adaptation to the degree of environmental predictability in rotifers.</title>
        <authorList>
            <person name="Franch-Gras L."/>
            <person name="Hahn C."/>
            <person name="Garcia-Roger E.M."/>
            <person name="Carmona M.J."/>
            <person name="Serra M."/>
            <person name="Gomez A."/>
        </authorList>
    </citation>
    <scope>NUCLEOTIDE SEQUENCE [LARGE SCALE GENOMIC DNA]</scope>
    <source>
        <strain evidence="7">HYR1</strain>
    </source>
</reference>
<dbReference type="InterPro" id="IPR037721">
    <property type="entry name" value="Ferlin"/>
</dbReference>
<evidence type="ECO:0000256" key="6">
    <source>
        <dbReference type="SAM" id="MobiDB-lite"/>
    </source>
</evidence>
<dbReference type="STRING" id="10195.A0A3M7PAI8"/>
<dbReference type="Proteomes" id="UP000276133">
    <property type="component" value="Unassembled WGS sequence"/>
</dbReference>
<keyword evidence="8" id="KW-1185">Reference proteome</keyword>
<dbReference type="PANTHER" id="PTHR12546:SF36">
    <property type="entry name" value="FER-1-LIKE PROTEIN 4"/>
    <property type="match status" value="1"/>
</dbReference>
<dbReference type="PANTHER" id="PTHR12546">
    <property type="entry name" value="FER-1-LIKE"/>
    <property type="match status" value="1"/>
</dbReference>
<dbReference type="GO" id="GO:0016020">
    <property type="term" value="C:membrane"/>
    <property type="evidence" value="ECO:0007669"/>
    <property type="project" value="UniProtKB-SubCell"/>
</dbReference>
<protein>
    <submittedName>
        <fullName evidence="7">Otoferlin-like isoform X2</fullName>
    </submittedName>
</protein>